<evidence type="ECO:0000313" key="1">
    <source>
        <dbReference type="EMBL" id="MBW76628.1"/>
    </source>
</evidence>
<reference evidence="1" key="1">
    <citation type="submission" date="2018-01" db="EMBL/GenBank/DDBJ databases">
        <title>An insight into the sialome of Amazonian anophelines.</title>
        <authorList>
            <person name="Ribeiro J.M."/>
            <person name="Scarpassa V."/>
            <person name="Calvo E."/>
        </authorList>
    </citation>
    <scope>NUCLEOTIDE SEQUENCE</scope>
</reference>
<accession>A0A2M4DHK1</accession>
<organism evidence="1">
    <name type="scientific">Anopheles darlingi</name>
    <name type="common">Mosquito</name>
    <dbReference type="NCBI Taxonomy" id="43151"/>
    <lineage>
        <taxon>Eukaryota</taxon>
        <taxon>Metazoa</taxon>
        <taxon>Ecdysozoa</taxon>
        <taxon>Arthropoda</taxon>
        <taxon>Hexapoda</taxon>
        <taxon>Insecta</taxon>
        <taxon>Pterygota</taxon>
        <taxon>Neoptera</taxon>
        <taxon>Endopterygota</taxon>
        <taxon>Diptera</taxon>
        <taxon>Nematocera</taxon>
        <taxon>Culicoidea</taxon>
        <taxon>Culicidae</taxon>
        <taxon>Anophelinae</taxon>
        <taxon>Anopheles</taxon>
    </lineage>
</organism>
<proteinExistence type="predicted"/>
<dbReference type="EMBL" id="GGFL01012450">
    <property type="protein sequence ID" value="MBW76628.1"/>
    <property type="molecule type" value="Transcribed_RNA"/>
</dbReference>
<protein>
    <submittedName>
        <fullName evidence="1">Putative secreted protein</fullName>
    </submittedName>
</protein>
<name>A0A2M4DHK1_ANODA</name>
<sequence length="256" mass="29402">MWSRCWLFLRWFLIHTVLHHVRIVITDTEHVALGSLTLPDAPYRVAHHILANNIGRLAGVLSLVLRLWIVNGKLEHTARFAHREELLSGRILQIDTVPQPLDRWHWIAAHDHLQNQIVRLDVVMLLDIAHEAWGNVLLLRDREHGHLAGRFDLSGGVASDAFVRAGIVQLGRDNVHCPDTQLRIVLHVFAPHQRDVVLEPLDRRLWSDDRAHQLDMRTLGHRLVLKVGLKVQLLLHLEHLRFGDGLLRNRTGNATL</sequence>
<dbReference type="AlphaFoldDB" id="A0A2M4DHK1"/>